<dbReference type="GO" id="GO:0008081">
    <property type="term" value="F:phosphoric diester hydrolase activity"/>
    <property type="evidence" value="ECO:0007669"/>
    <property type="project" value="TreeGrafter"/>
</dbReference>
<comment type="similarity">
    <text evidence="2">Belongs to the DNA repair enzymes AP/ExoA family.</text>
</comment>
<evidence type="ECO:0000256" key="3">
    <source>
        <dbReference type="ARBA" id="ARBA00022723"/>
    </source>
</evidence>
<evidence type="ECO:0000256" key="2">
    <source>
        <dbReference type="ARBA" id="ARBA00007092"/>
    </source>
</evidence>
<dbReference type="SUPFAM" id="SSF56219">
    <property type="entry name" value="DNase I-like"/>
    <property type="match status" value="1"/>
</dbReference>
<dbReference type="PROSITE" id="PS51435">
    <property type="entry name" value="AP_NUCLEASE_F1_4"/>
    <property type="match status" value="1"/>
</dbReference>
<comment type="cofactor">
    <cofactor evidence="1">
        <name>Mg(2+)</name>
        <dbReference type="ChEBI" id="CHEBI:18420"/>
    </cofactor>
</comment>
<dbReference type="InterPro" id="IPR036691">
    <property type="entry name" value="Endo/exonu/phosph_ase_sf"/>
</dbReference>
<dbReference type="EMBL" id="MN740274">
    <property type="protein sequence ID" value="QHT97300.1"/>
    <property type="molecule type" value="Genomic_DNA"/>
</dbReference>
<dbReference type="AlphaFoldDB" id="A0A6C0IXN6"/>
<name>A0A6C0IXN6_9ZZZZ</name>
<dbReference type="NCBIfam" id="TIGR00633">
    <property type="entry name" value="xth"/>
    <property type="match status" value="1"/>
</dbReference>
<dbReference type="InterPro" id="IPR004808">
    <property type="entry name" value="AP_endonuc_1"/>
</dbReference>
<dbReference type="PROSITE" id="PS00726">
    <property type="entry name" value="AP_NUCLEASE_F1_1"/>
    <property type="match status" value="1"/>
</dbReference>
<dbReference type="PANTHER" id="PTHR22748:SF6">
    <property type="entry name" value="DNA-(APURINIC OR APYRIMIDINIC SITE) ENDONUCLEASE"/>
    <property type="match status" value="1"/>
</dbReference>
<dbReference type="Gene3D" id="3.60.10.10">
    <property type="entry name" value="Endonuclease/exonuclease/phosphatase"/>
    <property type="match status" value="1"/>
</dbReference>
<dbReference type="GO" id="GO:0003677">
    <property type="term" value="F:DNA binding"/>
    <property type="evidence" value="ECO:0007669"/>
    <property type="project" value="InterPro"/>
</dbReference>
<dbReference type="InterPro" id="IPR005135">
    <property type="entry name" value="Endo/exonuclease/phosphatase"/>
</dbReference>
<accession>A0A6C0IXN6</accession>
<keyword evidence="5" id="KW-0460">Magnesium</keyword>
<dbReference type="GO" id="GO:0006284">
    <property type="term" value="P:base-excision repair"/>
    <property type="evidence" value="ECO:0007669"/>
    <property type="project" value="TreeGrafter"/>
</dbReference>
<dbReference type="GO" id="GO:0003906">
    <property type="term" value="F:DNA-(apurinic or apyrimidinic site) endonuclease activity"/>
    <property type="evidence" value="ECO:0007669"/>
    <property type="project" value="TreeGrafter"/>
</dbReference>
<protein>
    <recommendedName>
        <fullName evidence="6">Endonuclease/exonuclease/phosphatase domain-containing protein</fullName>
    </recommendedName>
</protein>
<evidence type="ECO:0000259" key="6">
    <source>
        <dbReference type="Pfam" id="PF03372"/>
    </source>
</evidence>
<sequence length="258" mass="30233">MKIVSWNVNGLRSPSMNIIKEKQFNQDCELAKLIKKYDPDILCLQETKCQKKDEDPIFDILPYNYSCWNSSTEKLGYSGVSVLSKIPFQCIENKIVDDDKFGRILILEFETFILINVYVPNSKDKDDYRKGWDIKMKELLANNYNKPVVFCGDLNVVSDNMDIYNASILKRGNSPGTKDYERANFKNLISLGYTDVHRYLYPEDKLWTWWDYRSRARTKDNGWRLDYFLVADEKIINSGSICKEIYGSDHCPIYIKLN</sequence>
<evidence type="ECO:0000313" key="7">
    <source>
        <dbReference type="EMBL" id="QHT97300.1"/>
    </source>
</evidence>
<reference evidence="7" key="1">
    <citation type="journal article" date="2020" name="Nature">
        <title>Giant virus diversity and host interactions through global metagenomics.</title>
        <authorList>
            <person name="Schulz F."/>
            <person name="Roux S."/>
            <person name="Paez-Espino D."/>
            <person name="Jungbluth S."/>
            <person name="Walsh D.A."/>
            <person name="Denef V.J."/>
            <person name="McMahon K.D."/>
            <person name="Konstantinidis K.T."/>
            <person name="Eloe-Fadrosh E.A."/>
            <person name="Kyrpides N.C."/>
            <person name="Woyke T."/>
        </authorList>
    </citation>
    <scope>NUCLEOTIDE SEQUENCE</scope>
    <source>
        <strain evidence="7">GVMAG-M-3300025138-11</strain>
    </source>
</reference>
<evidence type="ECO:0000256" key="4">
    <source>
        <dbReference type="ARBA" id="ARBA00022801"/>
    </source>
</evidence>
<dbReference type="GO" id="GO:0008311">
    <property type="term" value="F:double-stranded DNA 3'-5' DNA exonuclease activity"/>
    <property type="evidence" value="ECO:0007669"/>
    <property type="project" value="TreeGrafter"/>
</dbReference>
<keyword evidence="4" id="KW-0378">Hydrolase</keyword>
<organism evidence="7">
    <name type="scientific">viral metagenome</name>
    <dbReference type="NCBI Taxonomy" id="1070528"/>
    <lineage>
        <taxon>unclassified sequences</taxon>
        <taxon>metagenomes</taxon>
        <taxon>organismal metagenomes</taxon>
    </lineage>
</organism>
<feature type="domain" description="Endonuclease/exonuclease/phosphatase" evidence="6">
    <location>
        <begin position="4"/>
        <end position="250"/>
    </location>
</feature>
<dbReference type="PANTHER" id="PTHR22748">
    <property type="entry name" value="AP ENDONUCLEASE"/>
    <property type="match status" value="1"/>
</dbReference>
<keyword evidence="3" id="KW-0479">Metal-binding</keyword>
<dbReference type="Pfam" id="PF03372">
    <property type="entry name" value="Exo_endo_phos"/>
    <property type="match status" value="1"/>
</dbReference>
<dbReference type="NCBIfam" id="TIGR00195">
    <property type="entry name" value="exoDNase_III"/>
    <property type="match status" value="1"/>
</dbReference>
<evidence type="ECO:0000256" key="1">
    <source>
        <dbReference type="ARBA" id="ARBA00001946"/>
    </source>
</evidence>
<dbReference type="GO" id="GO:0046872">
    <property type="term" value="F:metal ion binding"/>
    <property type="evidence" value="ECO:0007669"/>
    <property type="project" value="UniProtKB-KW"/>
</dbReference>
<dbReference type="CDD" id="cd09087">
    <property type="entry name" value="Ape1-like_AP-endo"/>
    <property type="match status" value="1"/>
</dbReference>
<dbReference type="GO" id="GO:0005634">
    <property type="term" value="C:nucleus"/>
    <property type="evidence" value="ECO:0007669"/>
    <property type="project" value="TreeGrafter"/>
</dbReference>
<proteinExistence type="inferred from homology"/>
<dbReference type="InterPro" id="IPR020847">
    <property type="entry name" value="AP_endonuclease_F1_BS"/>
</dbReference>
<evidence type="ECO:0000256" key="5">
    <source>
        <dbReference type="ARBA" id="ARBA00022842"/>
    </source>
</evidence>